<dbReference type="SUPFAM" id="SSF48056">
    <property type="entry name" value="Di-copper centre-containing domain"/>
    <property type="match status" value="1"/>
</dbReference>
<dbReference type="InterPro" id="IPR008922">
    <property type="entry name" value="Di-copper_centre_dom_sf"/>
</dbReference>
<dbReference type="OrthoDB" id="6132182at2759"/>
<name>A0A507F7M1_9FUNG</name>
<keyword evidence="2" id="KW-0186">Copper</keyword>
<dbReference type="PANTHER" id="PTHR11474:SF126">
    <property type="entry name" value="TYROSINASE-LIKE PROTEIN TYR-1-RELATED"/>
    <property type="match status" value="1"/>
</dbReference>
<keyword evidence="4" id="KW-0732">Signal</keyword>
<dbReference type="InterPro" id="IPR050316">
    <property type="entry name" value="Tyrosinase/Hemocyanin"/>
</dbReference>
<feature type="region of interest" description="Disordered" evidence="3">
    <location>
        <begin position="330"/>
        <end position="362"/>
    </location>
</feature>
<organism evidence="6 7">
    <name type="scientific">Chytriomyces confervae</name>
    <dbReference type="NCBI Taxonomy" id="246404"/>
    <lineage>
        <taxon>Eukaryota</taxon>
        <taxon>Fungi</taxon>
        <taxon>Fungi incertae sedis</taxon>
        <taxon>Chytridiomycota</taxon>
        <taxon>Chytridiomycota incertae sedis</taxon>
        <taxon>Chytridiomycetes</taxon>
        <taxon>Chytridiales</taxon>
        <taxon>Chytriomycetaceae</taxon>
        <taxon>Chytriomyces</taxon>
    </lineage>
</organism>
<reference evidence="6 7" key="1">
    <citation type="journal article" date="2019" name="Sci. Rep.">
        <title>Comparative genomics of chytrid fungi reveal insights into the obligate biotrophic and pathogenic lifestyle of Synchytrium endobioticum.</title>
        <authorList>
            <person name="van de Vossenberg B.T.L.H."/>
            <person name="Warris S."/>
            <person name="Nguyen H.D.T."/>
            <person name="van Gent-Pelzer M.P.E."/>
            <person name="Joly D.L."/>
            <person name="van de Geest H.C."/>
            <person name="Bonants P.J.M."/>
            <person name="Smith D.S."/>
            <person name="Levesque C.A."/>
            <person name="van der Lee T.A.J."/>
        </authorList>
    </citation>
    <scope>NUCLEOTIDE SEQUENCE [LARGE SCALE GENOMIC DNA]</scope>
    <source>
        <strain evidence="6 7">CBS 675.73</strain>
    </source>
</reference>
<feature type="chain" id="PRO_5021410842" description="Tyrosinase copper-binding domain-containing protein" evidence="4">
    <location>
        <begin position="19"/>
        <end position="610"/>
    </location>
</feature>
<evidence type="ECO:0000256" key="1">
    <source>
        <dbReference type="ARBA" id="ARBA00022723"/>
    </source>
</evidence>
<dbReference type="AlphaFoldDB" id="A0A507F7M1"/>
<dbReference type="STRING" id="246404.A0A507F7M1"/>
<evidence type="ECO:0000256" key="4">
    <source>
        <dbReference type="SAM" id="SignalP"/>
    </source>
</evidence>
<evidence type="ECO:0000313" key="6">
    <source>
        <dbReference type="EMBL" id="TPX71630.1"/>
    </source>
</evidence>
<accession>A0A507F7M1</accession>
<dbReference type="PROSITE" id="PS00498">
    <property type="entry name" value="TYROSINASE_2"/>
    <property type="match status" value="1"/>
</dbReference>
<evidence type="ECO:0000256" key="3">
    <source>
        <dbReference type="SAM" id="MobiDB-lite"/>
    </source>
</evidence>
<dbReference type="GO" id="GO:0016491">
    <property type="term" value="F:oxidoreductase activity"/>
    <property type="evidence" value="ECO:0007669"/>
    <property type="project" value="InterPro"/>
</dbReference>
<dbReference type="PANTHER" id="PTHR11474">
    <property type="entry name" value="TYROSINASE FAMILY MEMBER"/>
    <property type="match status" value="1"/>
</dbReference>
<proteinExistence type="predicted"/>
<dbReference type="Proteomes" id="UP000320333">
    <property type="component" value="Unassembled WGS sequence"/>
</dbReference>
<dbReference type="Gene3D" id="1.10.1280.10">
    <property type="entry name" value="Di-copper center containing domain from catechol oxidase"/>
    <property type="match status" value="1"/>
</dbReference>
<feature type="compositionally biased region" description="Polar residues" evidence="3">
    <location>
        <begin position="330"/>
        <end position="342"/>
    </location>
</feature>
<dbReference type="Pfam" id="PF00264">
    <property type="entry name" value="Tyrosinase"/>
    <property type="match status" value="1"/>
</dbReference>
<protein>
    <recommendedName>
        <fullName evidence="5">Tyrosinase copper-binding domain-containing protein</fullName>
    </recommendedName>
</protein>
<dbReference type="InterPro" id="IPR002227">
    <property type="entry name" value="Tyrosinase_Cu-bd"/>
</dbReference>
<keyword evidence="1" id="KW-0479">Metal-binding</keyword>
<dbReference type="PRINTS" id="PR00092">
    <property type="entry name" value="TYROSINASE"/>
</dbReference>
<feature type="domain" description="Tyrosinase copper-binding" evidence="5">
    <location>
        <begin position="238"/>
        <end position="249"/>
    </location>
</feature>
<evidence type="ECO:0000256" key="2">
    <source>
        <dbReference type="ARBA" id="ARBA00023008"/>
    </source>
</evidence>
<comment type="caution">
    <text evidence="6">The sequence shown here is derived from an EMBL/GenBank/DDBJ whole genome shotgun (WGS) entry which is preliminary data.</text>
</comment>
<evidence type="ECO:0000313" key="7">
    <source>
        <dbReference type="Proteomes" id="UP000320333"/>
    </source>
</evidence>
<keyword evidence="7" id="KW-1185">Reference proteome</keyword>
<dbReference type="GO" id="GO:0046872">
    <property type="term" value="F:metal ion binding"/>
    <property type="evidence" value="ECO:0007669"/>
    <property type="project" value="UniProtKB-KW"/>
</dbReference>
<evidence type="ECO:0000259" key="5">
    <source>
        <dbReference type="PROSITE" id="PS00498"/>
    </source>
</evidence>
<feature type="signal peptide" evidence="4">
    <location>
        <begin position="1"/>
        <end position="18"/>
    </location>
</feature>
<gene>
    <name evidence="6" type="ORF">CcCBS67573_g06100</name>
</gene>
<sequence length="610" mass="66447">MIMQTLLAVAAAAGLASAACSNPRIRMEWHDLSPDQKAAYVRATVALASRPVSGQYDDPTRMAWHDFVQTHSRNAYWAHGNAQFYPYHRAMMWQFENALISTGEWPSSMGVPYFDWSAMSQNWWTSDIFSDQYFGSATSKDKDGCVLTGAFAKGKYKVADDPEGSRGITTGDLTCLRRNARSGAVLPDATEITRGLAPNSYTEFTGYNLDNGNYHASGHVTIGGDGGDLSNPSISPNDPLFYLHHGFVDKYWWRWQQQCQAFKYDYEGRLKSADDPMSHGSDQASKDLYVNSYPFIVADLLESEGDTLCYRYSQSKGDVTPQAVSCPAVTTTSAIPKPTTSRDPSDTNTDRPTGTGRTSVPVRPTVAANSLDDNWLNVALVRMIEKKKVVWKVGGASDDGQVSLQDIPTAGGDIVVFGRDELESFSDAETTTEAEAATESEFATRTGTALATGTLTATATGTAVATEPAAKPNHLYVETRNADNSTTISYTNFHKTIEVPAEYEIVAVYLSSVTAQLPGGPLKRFFPAMPVIEYVPNPEAPQDVVAGSHPCHLAYPDPITCEYAEAMNMSCDMVTSKHALLKMRIDEFNAANCQNGTSPSSLVNHGWSAM</sequence>
<dbReference type="EMBL" id="QEAP01000245">
    <property type="protein sequence ID" value="TPX71630.1"/>
    <property type="molecule type" value="Genomic_DNA"/>
</dbReference>